<gene>
    <name evidence="2" type="ORF">LSAA_348</name>
</gene>
<reference evidence="2" key="1">
    <citation type="submission" date="2021-02" db="EMBL/GenBank/DDBJ databases">
        <authorList>
            <person name="Bekaert M."/>
        </authorList>
    </citation>
    <scope>NUCLEOTIDE SEQUENCE</scope>
    <source>
        <strain evidence="2">IoA-00</strain>
    </source>
</reference>
<name>A0A817FH44_LEPSM</name>
<evidence type="ECO:0000313" key="2">
    <source>
        <dbReference type="EMBL" id="CAF2747231.1"/>
    </source>
</evidence>
<evidence type="ECO:0000256" key="1">
    <source>
        <dbReference type="SAM" id="MobiDB-lite"/>
    </source>
</evidence>
<dbReference type="Proteomes" id="UP000675881">
    <property type="component" value="Unassembled WGS sequence"/>
</dbReference>
<feature type="region of interest" description="Disordered" evidence="1">
    <location>
        <begin position="357"/>
        <end position="376"/>
    </location>
</feature>
<proteinExistence type="predicted"/>
<feature type="compositionally biased region" description="Basic residues" evidence="1">
    <location>
        <begin position="88"/>
        <end position="106"/>
    </location>
</feature>
<accession>A0A817FH44</accession>
<organism evidence="2 3">
    <name type="scientific">Lepeophtheirus salmonis</name>
    <name type="common">Salmon louse</name>
    <name type="synonym">Caligus salmonis</name>
    <dbReference type="NCBI Taxonomy" id="72036"/>
    <lineage>
        <taxon>Eukaryota</taxon>
        <taxon>Metazoa</taxon>
        <taxon>Ecdysozoa</taxon>
        <taxon>Arthropoda</taxon>
        <taxon>Crustacea</taxon>
        <taxon>Multicrustacea</taxon>
        <taxon>Hexanauplia</taxon>
        <taxon>Copepoda</taxon>
        <taxon>Siphonostomatoida</taxon>
        <taxon>Caligidae</taxon>
        <taxon>Lepeophtheirus</taxon>
    </lineage>
</organism>
<feature type="region of interest" description="Disordered" evidence="1">
    <location>
        <begin position="1"/>
        <end position="27"/>
    </location>
</feature>
<protein>
    <submittedName>
        <fullName evidence="2">(salmon louse) hypothetical protein</fullName>
    </submittedName>
</protein>
<feature type="compositionally biased region" description="Basic and acidic residues" evidence="1">
    <location>
        <begin position="246"/>
        <end position="259"/>
    </location>
</feature>
<feature type="region of interest" description="Disordered" evidence="1">
    <location>
        <begin position="59"/>
        <end position="305"/>
    </location>
</feature>
<feature type="compositionally biased region" description="Basic and acidic residues" evidence="1">
    <location>
        <begin position="9"/>
        <end position="22"/>
    </location>
</feature>
<comment type="caution">
    <text evidence="2">The sequence shown here is derived from an EMBL/GenBank/DDBJ whole genome shotgun (WGS) entry which is preliminary data.</text>
</comment>
<sequence>MGMPKARKKGEGGEGEHRKTDGGSRVFCVKPQTQWRREDRYSVWAGSSVVKLGSGRVLKPKVGLGRRGGLTAIGERRVGGSVAASSAPKKRPRGKYRPRDRPHHNPLQKVGGGAGGGTANMPARRIKQTSHQSVWSGPRELWAGKKGTTAKGETQGAGGRTNKTRAQREEVKAGDRATRPEPKRNKRGQIQTGGNRQPMIQKQGYGQRGSSRGEGNGNEEKRREPGAGCKEGSEDYTTRIRTKQLPRKERAGGIHKPMEKAPQQPAGRIIHKKKKKRRAVGGVASQDPGKQAEGKRSPKRRGNADGVSKDICQLWFAAWWTCPMYASRHGTRDSLPTLHFNKICRYKKKSLIIGQSGVDASTASRGGDTGSEGSYVKAESRYEVEKRFSSYAKGKG</sequence>
<evidence type="ECO:0000313" key="3">
    <source>
        <dbReference type="Proteomes" id="UP000675881"/>
    </source>
</evidence>
<feature type="compositionally biased region" description="Basic and acidic residues" evidence="1">
    <location>
        <begin position="218"/>
        <end position="238"/>
    </location>
</feature>
<feature type="compositionally biased region" description="Basic and acidic residues" evidence="1">
    <location>
        <begin position="166"/>
        <end position="183"/>
    </location>
</feature>
<feature type="compositionally biased region" description="Basic residues" evidence="1">
    <location>
        <begin position="269"/>
        <end position="279"/>
    </location>
</feature>
<feature type="compositionally biased region" description="Polar residues" evidence="1">
    <location>
        <begin position="188"/>
        <end position="200"/>
    </location>
</feature>
<dbReference type="AlphaFoldDB" id="A0A817FH44"/>
<keyword evidence="3" id="KW-1185">Reference proteome</keyword>
<dbReference type="EMBL" id="CAJNVT010000186">
    <property type="protein sequence ID" value="CAF2747231.1"/>
    <property type="molecule type" value="Genomic_DNA"/>
</dbReference>